<accession>A0ACC0Q1Z7</accession>
<reference evidence="1" key="1">
    <citation type="submission" date="2022-02" db="EMBL/GenBank/DDBJ databases">
        <title>Plant Genome Project.</title>
        <authorList>
            <person name="Zhang R.-G."/>
        </authorList>
    </citation>
    <scope>NUCLEOTIDE SEQUENCE</scope>
    <source>
        <strain evidence="1">AT1</strain>
    </source>
</reference>
<comment type="caution">
    <text evidence="1">The sequence shown here is derived from an EMBL/GenBank/DDBJ whole genome shotgun (WGS) entry which is preliminary data.</text>
</comment>
<gene>
    <name evidence="1" type="ORF">RHMOL_Rhmol01G0065300</name>
</gene>
<dbReference type="EMBL" id="CM046388">
    <property type="protein sequence ID" value="KAI8570803.1"/>
    <property type="molecule type" value="Genomic_DNA"/>
</dbReference>
<sequence length="93" mass="9682">MKPGFGGVKSSQILPDLPTTGYQVPFTNRPSPGLEAATVLISTFQKSQPNTGFGGLPEYKSGGFTYPPSSPPSKHGVSAKSVGVDREGTPMVE</sequence>
<name>A0ACC0Q1Z7_RHOML</name>
<dbReference type="Proteomes" id="UP001062846">
    <property type="component" value="Chromosome 1"/>
</dbReference>
<evidence type="ECO:0000313" key="1">
    <source>
        <dbReference type="EMBL" id="KAI8570803.1"/>
    </source>
</evidence>
<keyword evidence="2" id="KW-1185">Reference proteome</keyword>
<evidence type="ECO:0000313" key="2">
    <source>
        <dbReference type="Proteomes" id="UP001062846"/>
    </source>
</evidence>
<organism evidence="1 2">
    <name type="scientific">Rhododendron molle</name>
    <name type="common">Chinese azalea</name>
    <name type="synonym">Azalea mollis</name>
    <dbReference type="NCBI Taxonomy" id="49168"/>
    <lineage>
        <taxon>Eukaryota</taxon>
        <taxon>Viridiplantae</taxon>
        <taxon>Streptophyta</taxon>
        <taxon>Embryophyta</taxon>
        <taxon>Tracheophyta</taxon>
        <taxon>Spermatophyta</taxon>
        <taxon>Magnoliopsida</taxon>
        <taxon>eudicotyledons</taxon>
        <taxon>Gunneridae</taxon>
        <taxon>Pentapetalae</taxon>
        <taxon>asterids</taxon>
        <taxon>Ericales</taxon>
        <taxon>Ericaceae</taxon>
        <taxon>Ericoideae</taxon>
        <taxon>Rhodoreae</taxon>
        <taxon>Rhododendron</taxon>
    </lineage>
</organism>
<proteinExistence type="predicted"/>
<protein>
    <submittedName>
        <fullName evidence="1">Uncharacterized protein</fullName>
    </submittedName>
</protein>